<dbReference type="Proteomes" id="UP000799436">
    <property type="component" value="Unassembled WGS sequence"/>
</dbReference>
<proteinExistence type="predicted"/>
<gene>
    <name evidence="2" type="ORF">EJ03DRAFT_99096</name>
</gene>
<reference evidence="2" key="1">
    <citation type="journal article" date="2020" name="Stud. Mycol.">
        <title>101 Dothideomycetes genomes: a test case for predicting lifestyles and emergence of pathogens.</title>
        <authorList>
            <person name="Haridas S."/>
            <person name="Albert R."/>
            <person name="Binder M."/>
            <person name="Bloem J."/>
            <person name="Labutti K."/>
            <person name="Salamov A."/>
            <person name="Andreopoulos B."/>
            <person name="Baker S."/>
            <person name="Barry K."/>
            <person name="Bills G."/>
            <person name="Bluhm B."/>
            <person name="Cannon C."/>
            <person name="Castanera R."/>
            <person name="Culley D."/>
            <person name="Daum C."/>
            <person name="Ezra D."/>
            <person name="Gonzalez J."/>
            <person name="Henrissat B."/>
            <person name="Kuo A."/>
            <person name="Liang C."/>
            <person name="Lipzen A."/>
            <person name="Lutzoni F."/>
            <person name="Magnuson J."/>
            <person name="Mondo S."/>
            <person name="Nolan M."/>
            <person name="Ohm R."/>
            <person name="Pangilinan J."/>
            <person name="Park H.-J."/>
            <person name="Ramirez L."/>
            <person name="Alfaro M."/>
            <person name="Sun H."/>
            <person name="Tritt A."/>
            <person name="Yoshinaga Y."/>
            <person name="Zwiers L.-H."/>
            <person name="Turgeon B."/>
            <person name="Goodwin S."/>
            <person name="Spatafora J."/>
            <person name="Crous P."/>
            <person name="Grigoriev I."/>
        </authorList>
    </citation>
    <scope>NUCLEOTIDE SEQUENCE</scope>
    <source>
        <strain evidence="2">CBS 116005</strain>
    </source>
</reference>
<keyword evidence="3" id="KW-1185">Reference proteome</keyword>
<accession>A0A6G1L9L8</accession>
<feature type="region of interest" description="Disordered" evidence="1">
    <location>
        <begin position="11"/>
        <end position="35"/>
    </location>
</feature>
<name>A0A6G1L9L8_9PEZI</name>
<protein>
    <submittedName>
        <fullName evidence="2">Uncharacterized protein</fullName>
    </submittedName>
</protein>
<dbReference type="EMBL" id="ML995835">
    <property type="protein sequence ID" value="KAF2769330.1"/>
    <property type="molecule type" value="Genomic_DNA"/>
</dbReference>
<evidence type="ECO:0000313" key="3">
    <source>
        <dbReference type="Proteomes" id="UP000799436"/>
    </source>
</evidence>
<evidence type="ECO:0000313" key="2">
    <source>
        <dbReference type="EMBL" id="KAF2769330.1"/>
    </source>
</evidence>
<evidence type="ECO:0000256" key="1">
    <source>
        <dbReference type="SAM" id="MobiDB-lite"/>
    </source>
</evidence>
<sequence>MSELSVTMLAYRSKASKPPPWHSSRPRQKKRSAESIARTAYKSIPTYPSTQPNLNNLHNQPTKKTHLPYHLLPPSLLLLPISHQATALKWWPSCQYQTSQGAYDDAATRAVCAIYDNQAIMGGNWCNSVFMEISTWYLGCPEHGGPGVRCLERT</sequence>
<organism evidence="2 3">
    <name type="scientific">Teratosphaeria nubilosa</name>
    <dbReference type="NCBI Taxonomy" id="161662"/>
    <lineage>
        <taxon>Eukaryota</taxon>
        <taxon>Fungi</taxon>
        <taxon>Dikarya</taxon>
        <taxon>Ascomycota</taxon>
        <taxon>Pezizomycotina</taxon>
        <taxon>Dothideomycetes</taxon>
        <taxon>Dothideomycetidae</taxon>
        <taxon>Mycosphaerellales</taxon>
        <taxon>Teratosphaeriaceae</taxon>
        <taxon>Teratosphaeria</taxon>
    </lineage>
</organism>
<dbReference type="AlphaFoldDB" id="A0A6G1L9L8"/>